<feature type="domain" description="Polysaccharide export protein N-terminal" evidence="2">
    <location>
        <begin position="30"/>
        <end position="107"/>
    </location>
</feature>
<dbReference type="InterPro" id="IPR049712">
    <property type="entry name" value="Poly_export"/>
</dbReference>
<dbReference type="Pfam" id="PF02563">
    <property type="entry name" value="Poly_export"/>
    <property type="match status" value="1"/>
</dbReference>
<dbReference type="InterPro" id="IPR003715">
    <property type="entry name" value="Poly_export_N"/>
</dbReference>
<evidence type="ECO:0000313" key="3">
    <source>
        <dbReference type="EMBL" id="MBB6050087.1"/>
    </source>
</evidence>
<gene>
    <name evidence="3" type="ORF">HNQ39_001878</name>
</gene>
<name>A0A7W9W706_ARMRO</name>
<dbReference type="Gene3D" id="3.10.560.10">
    <property type="entry name" value="Outer membrane lipoprotein wza domain like"/>
    <property type="match status" value="3"/>
</dbReference>
<keyword evidence="1" id="KW-0732">Signal</keyword>
<keyword evidence="4" id="KW-1185">Reference proteome</keyword>
<evidence type="ECO:0000313" key="4">
    <source>
        <dbReference type="Proteomes" id="UP000520814"/>
    </source>
</evidence>
<reference evidence="3 4" key="1">
    <citation type="submission" date="2020-08" db="EMBL/GenBank/DDBJ databases">
        <title>Genomic Encyclopedia of Type Strains, Phase IV (KMG-IV): sequencing the most valuable type-strain genomes for metagenomic binning, comparative biology and taxonomic classification.</title>
        <authorList>
            <person name="Goeker M."/>
        </authorList>
    </citation>
    <scope>NUCLEOTIDE SEQUENCE [LARGE SCALE GENOMIC DNA]</scope>
    <source>
        <strain evidence="3 4">DSM 23562</strain>
    </source>
</reference>
<evidence type="ECO:0000259" key="2">
    <source>
        <dbReference type="Pfam" id="PF02563"/>
    </source>
</evidence>
<dbReference type="Proteomes" id="UP000520814">
    <property type="component" value="Unassembled WGS sequence"/>
</dbReference>
<evidence type="ECO:0000256" key="1">
    <source>
        <dbReference type="ARBA" id="ARBA00022729"/>
    </source>
</evidence>
<proteinExistence type="predicted"/>
<dbReference type="Gene3D" id="3.30.1950.10">
    <property type="entry name" value="wza like domain"/>
    <property type="match status" value="1"/>
</dbReference>
<comment type="caution">
    <text evidence="3">The sequence shown here is derived from an EMBL/GenBank/DDBJ whole genome shotgun (WGS) entry which is preliminary data.</text>
</comment>
<organism evidence="3 4">
    <name type="scientific">Armatimonas rosea</name>
    <dbReference type="NCBI Taxonomy" id="685828"/>
    <lineage>
        <taxon>Bacteria</taxon>
        <taxon>Bacillati</taxon>
        <taxon>Armatimonadota</taxon>
        <taxon>Armatimonadia</taxon>
        <taxon>Armatimonadales</taxon>
        <taxon>Armatimonadaceae</taxon>
        <taxon>Armatimonas</taxon>
    </lineage>
</organism>
<sequence>MTPLLATLFLLGVQAPQPPIPPLPSAPLSVPTDYKLDTDDVVQIEVDRHGYLNRAVRVPIDGALRMPRLLTPVPVRGLTCAELATKLTEALQKEGKLRLRPGQVQVALVGTRIRRIYVRGNATWGRDLDLKNGWRVTELLTLLGGIPQPDRITVRLLNPNRPAPLTLDIVGILKSPDHPQNILLMEGDTLTMDQPLRKRLFIKGEGPRGLHEIDERFGVRAVLTQFGYTVTNASGDLRHVLLKRKTVPGDVSSPETTTKLDLYALLTDETIPEVPLQDLDTLEIPASQDFVYVWGELGGSRKYPIPQDRKMYLQDVMANASVTTGQARIGAIKIARLGPDGKYTLLGEFDWGKYLKDFKPERNPEIKPQDLVYVPSVRHADPNTVINQVVGGVQGLFFLRSIFKL</sequence>
<dbReference type="PANTHER" id="PTHR33619">
    <property type="entry name" value="POLYSACCHARIDE EXPORT PROTEIN GFCE-RELATED"/>
    <property type="match status" value="1"/>
</dbReference>
<dbReference type="GO" id="GO:0015159">
    <property type="term" value="F:polysaccharide transmembrane transporter activity"/>
    <property type="evidence" value="ECO:0007669"/>
    <property type="project" value="InterPro"/>
</dbReference>
<dbReference type="RefSeq" id="WP_184194359.1">
    <property type="nucleotide sequence ID" value="NZ_JACHGW010000002.1"/>
</dbReference>
<protein>
    <submittedName>
        <fullName evidence="3">Protein involved in polysaccharide export with SLBB domain</fullName>
    </submittedName>
</protein>
<dbReference type="PANTHER" id="PTHR33619:SF3">
    <property type="entry name" value="POLYSACCHARIDE EXPORT PROTEIN GFCE-RELATED"/>
    <property type="match status" value="1"/>
</dbReference>
<dbReference type="EMBL" id="JACHGW010000002">
    <property type="protein sequence ID" value="MBB6050087.1"/>
    <property type="molecule type" value="Genomic_DNA"/>
</dbReference>
<dbReference type="AlphaFoldDB" id="A0A7W9W706"/>
<accession>A0A7W9W706</accession>